<dbReference type="OrthoDB" id="2620172at2"/>
<dbReference type="STRING" id="512763.DC20_16105"/>
<evidence type="ECO:0000259" key="1">
    <source>
        <dbReference type="Pfam" id="PF12973"/>
    </source>
</evidence>
<evidence type="ECO:0000313" key="3">
    <source>
        <dbReference type="Proteomes" id="UP000061382"/>
    </source>
</evidence>
<dbReference type="InterPro" id="IPR011051">
    <property type="entry name" value="RmlC_Cupin_sf"/>
</dbReference>
<sequence length="108" mass="11641">MSYIDFTEGGASEWKSVSEGVDKIVLRAQPGENRVLLRIAPGKAYPKHAHSVPDEVFVVDGIYVDPEVEGGKEFGAGSYLYYPAGTEHNATSPTGCTILVWNSNIPKG</sequence>
<reference evidence="2 3" key="1">
    <citation type="submission" date="2015-08" db="EMBL/GenBank/DDBJ databases">
        <title>Complete genome sequence of Rufibacter tibetensis strain 1351t, a radiation-resistant bacterium from tibet plateau.</title>
        <authorList>
            <person name="Dai J."/>
        </authorList>
    </citation>
    <scope>NUCLEOTIDE SEQUENCE [LARGE SCALE GENOMIC DNA]</scope>
    <source>
        <strain evidence="2 3">1351</strain>
    </source>
</reference>
<keyword evidence="3" id="KW-1185">Reference proteome</keyword>
<dbReference type="InterPro" id="IPR025979">
    <property type="entry name" value="ChrR-like_cupin_dom"/>
</dbReference>
<name>A0A0P0C9F7_9BACT</name>
<organism evidence="2 3">
    <name type="scientific">Rufibacter tibetensis</name>
    <dbReference type="NCBI Taxonomy" id="512763"/>
    <lineage>
        <taxon>Bacteria</taxon>
        <taxon>Pseudomonadati</taxon>
        <taxon>Bacteroidota</taxon>
        <taxon>Cytophagia</taxon>
        <taxon>Cytophagales</taxon>
        <taxon>Hymenobacteraceae</taxon>
        <taxon>Rufibacter</taxon>
    </lineage>
</organism>
<dbReference type="Proteomes" id="UP000061382">
    <property type="component" value="Chromosome"/>
</dbReference>
<dbReference type="AlphaFoldDB" id="A0A0P0C9F7"/>
<evidence type="ECO:0000313" key="2">
    <source>
        <dbReference type="EMBL" id="ALJ00212.1"/>
    </source>
</evidence>
<dbReference type="SUPFAM" id="SSF51182">
    <property type="entry name" value="RmlC-like cupins"/>
    <property type="match status" value="1"/>
</dbReference>
<dbReference type="PATRIC" id="fig|512763.3.peg.3543"/>
<protein>
    <recommendedName>
        <fullName evidence="1">ChrR-like cupin domain-containing protein</fullName>
    </recommendedName>
</protein>
<dbReference type="KEGG" id="rti:DC20_16105"/>
<dbReference type="Pfam" id="PF12973">
    <property type="entry name" value="Cupin_7"/>
    <property type="match status" value="1"/>
</dbReference>
<accession>A0A0P0C9F7</accession>
<dbReference type="InterPro" id="IPR014710">
    <property type="entry name" value="RmlC-like_jellyroll"/>
</dbReference>
<proteinExistence type="predicted"/>
<dbReference type="Gene3D" id="2.60.120.10">
    <property type="entry name" value="Jelly Rolls"/>
    <property type="match status" value="1"/>
</dbReference>
<gene>
    <name evidence="2" type="ORF">DC20_16105</name>
</gene>
<dbReference type="RefSeq" id="WP_062544764.1">
    <property type="nucleotide sequence ID" value="NZ_CP012643.1"/>
</dbReference>
<dbReference type="EMBL" id="CP012643">
    <property type="protein sequence ID" value="ALJ00212.1"/>
    <property type="molecule type" value="Genomic_DNA"/>
</dbReference>
<feature type="domain" description="ChrR-like cupin" evidence="1">
    <location>
        <begin position="11"/>
        <end position="101"/>
    </location>
</feature>